<sequence>MTARPLTFDINDLSIASLRAAYVQGLTPLQLVEHLIGRMQVDSEQDSHHVWIHRLEANWLRDYARQLASKNPADLPLYGIPFAIKDNIDLAGVPTTAACPDFAYVPAESATVVQKLMDAGAIPLGKTNLDQFATGLNGTRSPYGVARNSINPDYIAGGSSSGSALAVALNLASFSLGTDTAGSGRVPAAFNQLVGLKPTCGLLSNRGVVPACRSLDSVSIFAKNAADSLIVLEVAQGFDPAEPYSKPIQLAAAKRLNTVGIPRADQLQFFGDSEYTALFAKAVEQLKAQGFTLTELDFTPFLDAAKLLYAGPWLAERYHVVQDLIQQQPDSVLPVIRQIIGKATQYSAVDCFAAFYQLAEYKRQADQIMALVDVMLTPTTGSIFTVTDMLANPVELNNQLGYYTNFMNLLDFSAIALPAGQRADGLPFGITFFAQAAQDLSLLTLAQQLEQVLA</sequence>
<accession>A0A1S8CY95</accession>
<keyword evidence="2" id="KW-0378">Hydrolase</keyword>
<dbReference type="InterPro" id="IPR036928">
    <property type="entry name" value="AS_sf"/>
</dbReference>
<dbReference type="Proteomes" id="UP000192132">
    <property type="component" value="Unassembled WGS sequence"/>
</dbReference>
<evidence type="ECO:0000313" key="2">
    <source>
        <dbReference type="EMBL" id="ONG41813.1"/>
    </source>
</evidence>
<dbReference type="Pfam" id="PF01425">
    <property type="entry name" value="Amidase"/>
    <property type="match status" value="1"/>
</dbReference>
<dbReference type="InterPro" id="IPR023631">
    <property type="entry name" value="Amidase_dom"/>
</dbReference>
<dbReference type="NCBIfam" id="TIGR02713">
    <property type="entry name" value="allophanate_hyd"/>
    <property type="match status" value="1"/>
</dbReference>
<dbReference type="EMBL" id="MLCN01000007">
    <property type="protein sequence ID" value="ONG41813.1"/>
    <property type="molecule type" value="Genomic_DNA"/>
</dbReference>
<dbReference type="PANTHER" id="PTHR11895:SF169">
    <property type="entry name" value="GLUTAMYL-TRNA(GLN) AMIDOTRANSFERASE"/>
    <property type="match status" value="1"/>
</dbReference>
<reference evidence="2 3" key="1">
    <citation type="submission" date="2016-10" db="EMBL/GenBank/DDBJ databases">
        <title>Draft Genome sequence of Alkanindiges sp. strain H1.</title>
        <authorList>
            <person name="Subhash Y."/>
            <person name="Lee S."/>
        </authorList>
    </citation>
    <scope>NUCLEOTIDE SEQUENCE [LARGE SCALE GENOMIC DNA]</scope>
    <source>
        <strain evidence="2 3">H1</strain>
    </source>
</reference>
<dbReference type="PANTHER" id="PTHR11895">
    <property type="entry name" value="TRANSAMIDASE"/>
    <property type="match status" value="1"/>
</dbReference>
<organism evidence="2 3">
    <name type="scientific">Alkanindiges hydrocarboniclasticus</name>
    <dbReference type="NCBI Taxonomy" id="1907941"/>
    <lineage>
        <taxon>Bacteria</taxon>
        <taxon>Pseudomonadati</taxon>
        <taxon>Pseudomonadota</taxon>
        <taxon>Gammaproteobacteria</taxon>
        <taxon>Moraxellales</taxon>
        <taxon>Moraxellaceae</taxon>
        <taxon>Alkanindiges</taxon>
    </lineage>
</organism>
<dbReference type="SUPFAM" id="SSF75304">
    <property type="entry name" value="Amidase signature (AS) enzymes"/>
    <property type="match status" value="1"/>
</dbReference>
<evidence type="ECO:0000259" key="1">
    <source>
        <dbReference type="Pfam" id="PF01425"/>
    </source>
</evidence>
<proteinExistence type="predicted"/>
<comment type="caution">
    <text evidence="2">The sequence shown here is derived from an EMBL/GenBank/DDBJ whole genome shotgun (WGS) entry which is preliminary data.</text>
</comment>
<dbReference type="GO" id="GO:0016787">
    <property type="term" value="F:hydrolase activity"/>
    <property type="evidence" value="ECO:0007669"/>
    <property type="project" value="UniProtKB-KW"/>
</dbReference>
<dbReference type="InterPro" id="IPR000120">
    <property type="entry name" value="Amidase"/>
</dbReference>
<gene>
    <name evidence="2" type="ORF">BKE30_02985</name>
</gene>
<feature type="domain" description="Amidase" evidence="1">
    <location>
        <begin position="59"/>
        <end position="443"/>
    </location>
</feature>
<dbReference type="Gene3D" id="1.20.58.1700">
    <property type="match status" value="1"/>
</dbReference>
<protein>
    <submittedName>
        <fullName evidence="2">Allophanate hydrolase</fullName>
    </submittedName>
</protein>
<dbReference type="AlphaFoldDB" id="A0A1S8CY95"/>
<dbReference type="NCBIfam" id="NF006043">
    <property type="entry name" value="PRK08186.1"/>
    <property type="match status" value="1"/>
</dbReference>
<dbReference type="Gene3D" id="3.90.1300.10">
    <property type="entry name" value="Amidase signature (AS) domain"/>
    <property type="match status" value="1"/>
</dbReference>
<evidence type="ECO:0000313" key="3">
    <source>
        <dbReference type="Proteomes" id="UP000192132"/>
    </source>
</evidence>
<dbReference type="RefSeq" id="WP_076877183.1">
    <property type="nucleotide sequence ID" value="NZ_MLCN01000007.1"/>
</dbReference>
<keyword evidence="3" id="KW-1185">Reference proteome</keyword>
<name>A0A1S8CY95_9GAMM</name>
<dbReference type="STRING" id="1907941.BKE30_02985"/>
<dbReference type="InterPro" id="IPR014085">
    <property type="entry name" value="Allophanate_hydrolase"/>
</dbReference>